<evidence type="ECO:0000256" key="10">
    <source>
        <dbReference type="ARBA" id="ARBA00042072"/>
    </source>
</evidence>
<comment type="function">
    <text evidence="8">The phosphoenolpyruvate-dependent sugar phosphotransferase system (sugar PTS), a major carbohydrate active transport system, catalyzes the phosphorylation of incoming sugar substrates concomitantly with their translocation across the cell membrane. The enzyme II UlaABC PTS system is involved in ascorbate transport.</text>
</comment>
<evidence type="ECO:0000256" key="4">
    <source>
        <dbReference type="ARBA" id="ARBA00022553"/>
    </source>
</evidence>
<keyword evidence="12" id="KW-0762">Sugar transport</keyword>
<comment type="subcellular location">
    <subcellularLocation>
        <location evidence="1">Cytoplasm</location>
    </subcellularLocation>
</comment>
<keyword evidence="2" id="KW-0813">Transport</keyword>
<feature type="domain" description="PTS EIIA type-2" evidence="11">
    <location>
        <begin position="4"/>
        <end position="147"/>
    </location>
</feature>
<evidence type="ECO:0000256" key="6">
    <source>
        <dbReference type="ARBA" id="ARBA00022683"/>
    </source>
</evidence>
<evidence type="ECO:0000256" key="9">
    <source>
        <dbReference type="ARBA" id="ARBA00041175"/>
    </source>
</evidence>
<accession>A0ABT2RZN2</accession>
<name>A0ABT2RZN2_9FIRM</name>
<dbReference type="PANTHER" id="PTHR36203:SF1">
    <property type="entry name" value="ASCORBATE-SPECIFIC PTS SYSTEM EIIA COMPONENT"/>
    <property type="match status" value="1"/>
</dbReference>
<evidence type="ECO:0000256" key="5">
    <source>
        <dbReference type="ARBA" id="ARBA00022679"/>
    </source>
</evidence>
<dbReference type="InterPro" id="IPR002178">
    <property type="entry name" value="PTS_EIIA_type-2_dom"/>
</dbReference>
<evidence type="ECO:0000256" key="2">
    <source>
        <dbReference type="ARBA" id="ARBA00022448"/>
    </source>
</evidence>
<keyword evidence="4" id="KW-0597">Phosphoprotein</keyword>
<evidence type="ECO:0000259" key="11">
    <source>
        <dbReference type="PROSITE" id="PS51094"/>
    </source>
</evidence>
<protein>
    <recommendedName>
        <fullName evidence="9">Ascorbate-specific PTS system EIIA component</fullName>
    </recommendedName>
    <alternativeName>
        <fullName evidence="10">Ascorbate-specific phosphotransferase enzyme IIA component</fullName>
    </alternativeName>
</protein>
<dbReference type="Pfam" id="PF00359">
    <property type="entry name" value="PTS_EIIA_2"/>
    <property type="match status" value="1"/>
</dbReference>
<evidence type="ECO:0000256" key="7">
    <source>
        <dbReference type="ARBA" id="ARBA00022777"/>
    </source>
</evidence>
<reference evidence="12 13" key="1">
    <citation type="journal article" date="2021" name="ISME Commun">
        <title>Automated analysis of genomic sequences facilitates high-throughput and comprehensive description of bacteria.</title>
        <authorList>
            <person name="Hitch T.C.A."/>
        </authorList>
    </citation>
    <scope>NUCLEOTIDE SEQUENCE [LARGE SCALE GENOMIC DNA]</scope>
    <source>
        <strain evidence="12 13">Sanger_04</strain>
    </source>
</reference>
<dbReference type="CDD" id="cd00211">
    <property type="entry name" value="PTS_IIA_fru"/>
    <property type="match status" value="1"/>
</dbReference>
<proteinExistence type="predicted"/>
<sequence length="152" mass="16611">MLYELLSQNLVRVNVKTADREDAIRKVGAMMVENGFVEPSYVDGMCKVAAEMPGYIVITDGVAMPHARPECGAKKVCAALMTLEKPVPFGNEAHDPVKLLIAIAAVDNSSHIDLIQNIATIFDCEEVVEQLKNSKTEQEILKIIRENAGGNE</sequence>
<keyword evidence="3" id="KW-0963">Cytoplasm</keyword>
<dbReference type="Proteomes" id="UP001652461">
    <property type="component" value="Unassembled WGS sequence"/>
</dbReference>
<dbReference type="PANTHER" id="PTHR36203">
    <property type="entry name" value="ASCORBATE-SPECIFIC PTS SYSTEM EIIA COMPONENT"/>
    <property type="match status" value="1"/>
</dbReference>
<evidence type="ECO:0000256" key="8">
    <source>
        <dbReference type="ARBA" id="ARBA00037387"/>
    </source>
</evidence>
<comment type="caution">
    <text evidence="12">The sequence shown here is derived from an EMBL/GenBank/DDBJ whole genome shotgun (WGS) entry which is preliminary data.</text>
</comment>
<dbReference type="RefSeq" id="WP_158364389.1">
    <property type="nucleotide sequence ID" value="NZ_JAOQKC010000018.1"/>
</dbReference>
<evidence type="ECO:0000313" key="12">
    <source>
        <dbReference type="EMBL" id="MCU6697738.1"/>
    </source>
</evidence>
<dbReference type="EMBL" id="JAOQKC010000018">
    <property type="protein sequence ID" value="MCU6697738.1"/>
    <property type="molecule type" value="Genomic_DNA"/>
</dbReference>
<dbReference type="SUPFAM" id="SSF55804">
    <property type="entry name" value="Phoshotransferase/anion transport protein"/>
    <property type="match status" value="1"/>
</dbReference>
<dbReference type="PROSITE" id="PS51094">
    <property type="entry name" value="PTS_EIIA_TYPE_2"/>
    <property type="match status" value="1"/>
</dbReference>
<evidence type="ECO:0000256" key="3">
    <source>
        <dbReference type="ARBA" id="ARBA00022490"/>
    </source>
</evidence>
<gene>
    <name evidence="12" type="ORF">OCV63_12660</name>
</gene>
<dbReference type="InterPro" id="IPR016152">
    <property type="entry name" value="PTrfase/Anion_transptr"/>
</dbReference>
<evidence type="ECO:0000313" key="13">
    <source>
        <dbReference type="Proteomes" id="UP001652461"/>
    </source>
</evidence>
<keyword evidence="6" id="KW-0598">Phosphotransferase system</keyword>
<organism evidence="12 13">
    <name type="scientific">Laedolimicola ammoniilytica</name>
    <dbReference type="NCBI Taxonomy" id="2981771"/>
    <lineage>
        <taxon>Bacteria</taxon>
        <taxon>Bacillati</taxon>
        <taxon>Bacillota</taxon>
        <taxon>Clostridia</taxon>
        <taxon>Lachnospirales</taxon>
        <taxon>Lachnospiraceae</taxon>
        <taxon>Laedolimicola</taxon>
    </lineage>
</organism>
<keyword evidence="7" id="KW-0418">Kinase</keyword>
<dbReference type="InterPro" id="IPR051351">
    <property type="entry name" value="Ascorbate-PTS_EIIA_comp"/>
</dbReference>
<keyword evidence="13" id="KW-1185">Reference proteome</keyword>
<dbReference type="Gene3D" id="3.40.930.10">
    <property type="entry name" value="Mannitol-specific EII, Chain A"/>
    <property type="match status" value="1"/>
</dbReference>
<keyword evidence="5" id="KW-0808">Transferase</keyword>
<evidence type="ECO:0000256" key="1">
    <source>
        <dbReference type="ARBA" id="ARBA00004496"/>
    </source>
</evidence>